<dbReference type="InterPro" id="IPR036291">
    <property type="entry name" value="NAD(P)-bd_dom_sf"/>
</dbReference>
<dbReference type="CDD" id="cd05233">
    <property type="entry name" value="SDR_c"/>
    <property type="match status" value="1"/>
</dbReference>
<dbReference type="PANTHER" id="PTHR24321:SF8">
    <property type="entry name" value="ESTRADIOL 17-BETA-DEHYDROGENASE 8-RELATED"/>
    <property type="match status" value="1"/>
</dbReference>
<proteinExistence type="inferred from homology"/>
<dbReference type="PANTHER" id="PTHR24321">
    <property type="entry name" value="DEHYDROGENASES, SHORT CHAIN"/>
    <property type="match status" value="1"/>
</dbReference>
<evidence type="ECO:0000256" key="3">
    <source>
        <dbReference type="ARBA" id="ARBA00023027"/>
    </source>
</evidence>
<dbReference type="Gene3D" id="3.40.50.720">
    <property type="entry name" value="NAD(P)-binding Rossmann-like Domain"/>
    <property type="match status" value="1"/>
</dbReference>
<dbReference type="InterPro" id="IPR020904">
    <property type="entry name" value="Sc_DH/Rdtase_CS"/>
</dbReference>
<gene>
    <name evidence="5" type="ORF">TMS3_0115065</name>
</gene>
<dbReference type="PRINTS" id="PR00081">
    <property type="entry name" value="GDHRDH"/>
</dbReference>
<protein>
    <recommendedName>
        <fullName evidence="4">Ketoreductase domain-containing protein</fullName>
    </recommendedName>
</protein>
<keyword evidence="6" id="KW-1185">Reference proteome</keyword>
<dbReference type="PRINTS" id="PR00080">
    <property type="entry name" value="SDRFAMILY"/>
</dbReference>
<dbReference type="SMART" id="SM00822">
    <property type="entry name" value="PKS_KR"/>
    <property type="match status" value="1"/>
</dbReference>
<feature type="domain" description="Ketoreductase" evidence="4">
    <location>
        <begin position="8"/>
        <end position="166"/>
    </location>
</feature>
<keyword evidence="2" id="KW-0560">Oxidoreductase</keyword>
<dbReference type="SUPFAM" id="SSF51735">
    <property type="entry name" value="NAD(P)-binding Rossmann-fold domains"/>
    <property type="match status" value="1"/>
</dbReference>
<dbReference type="EMBL" id="AWSQ01000004">
    <property type="protein sequence ID" value="KFX68807.1"/>
    <property type="molecule type" value="Genomic_DNA"/>
</dbReference>
<dbReference type="InterPro" id="IPR057326">
    <property type="entry name" value="KR_dom"/>
</dbReference>
<dbReference type="NCBIfam" id="NF005559">
    <property type="entry name" value="PRK07231.1"/>
    <property type="match status" value="1"/>
</dbReference>
<dbReference type="FunFam" id="3.40.50.720:FF:000084">
    <property type="entry name" value="Short-chain dehydrogenase reductase"/>
    <property type="match status" value="1"/>
</dbReference>
<dbReference type="Pfam" id="PF13561">
    <property type="entry name" value="adh_short_C2"/>
    <property type="match status" value="1"/>
</dbReference>
<comment type="caution">
    <text evidence="5">The sequence shown here is derived from an EMBL/GenBank/DDBJ whole genome shotgun (WGS) entry which is preliminary data.</text>
</comment>
<dbReference type="OrthoDB" id="9806974at2"/>
<dbReference type="Proteomes" id="UP000030063">
    <property type="component" value="Unassembled WGS sequence"/>
</dbReference>
<dbReference type="AlphaFoldDB" id="A0A0A1YFT9"/>
<evidence type="ECO:0000256" key="1">
    <source>
        <dbReference type="ARBA" id="ARBA00006484"/>
    </source>
</evidence>
<evidence type="ECO:0000256" key="2">
    <source>
        <dbReference type="ARBA" id="ARBA00023002"/>
    </source>
</evidence>
<organism evidence="5 6">
    <name type="scientific">Pseudomonas taeanensis MS-3</name>
    <dbReference type="NCBI Taxonomy" id="1395571"/>
    <lineage>
        <taxon>Bacteria</taxon>
        <taxon>Pseudomonadati</taxon>
        <taxon>Pseudomonadota</taxon>
        <taxon>Gammaproteobacteria</taxon>
        <taxon>Pseudomonadales</taxon>
        <taxon>Pseudomonadaceae</taxon>
        <taxon>Pseudomonas</taxon>
    </lineage>
</organism>
<name>A0A0A1YFT9_9PSED</name>
<comment type="similarity">
    <text evidence="1">Belongs to the short-chain dehydrogenases/reductases (SDR) family.</text>
</comment>
<dbReference type="GO" id="GO:0016491">
    <property type="term" value="F:oxidoreductase activity"/>
    <property type="evidence" value="ECO:0007669"/>
    <property type="project" value="UniProtKB-KW"/>
</dbReference>
<keyword evidence="3" id="KW-0520">NAD</keyword>
<dbReference type="RefSeq" id="WP_029866383.1">
    <property type="nucleotide sequence ID" value="NZ_AWSQ01000004.1"/>
</dbReference>
<evidence type="ECO:0000313" key="6">
    <source>
        <dbReference type="Proteomes" id="UP000030063"/>
    </source>
</evidence>
<evidence type="ECO:0000313" key="5">
    <source>
        <dbReference type="EMBL" id="KFX68807.1"/>
    </source>
</evidence>
<dbReference type="STRING" id="1395571.TMS3_0115065"/>
<sequence length="257" mass="26756">MNGRLAGKVAIVTGGTRGIGRAIAERFLAEGAQVVVAGRSEADLPWVGGNPLFCRTDVAKAEDVQALVDFTLERCGRLDVLVNSAGVQLEKPIGETSEAEWDWLMGINLKGVFLCAKAALAPMTQAGGGVILNIGSYDGFAADPDLAAYCASKGGVHALSKAIAVDYGAVGIRCNAICPGWIRTEMMDAYLKSQADPAAAEQAVIAQHPVGRLGQPQDIANLATWLASDEASFASGQLFVLDGGLTAHAPYVQGRTQ</sequence>
<dbReference type="PROSITE" id="PS00061">
    <property type="entry name" value="ADH_SHORT"/>
    <property type="match status" value="1"/>
</dbReference>
<reference evidence="5 6" key="1">
    <citation type="journal article" date="2014" name="Genome Announc.">
        <title>Draft Genome Sequence of Petroleum Oil-Degrading Marine Bacterium Pseudomonas taeanensis Strain MS-3, Isolated from a Crude Oil-Contaminated Seashore.</title>
        <authorList>
            <person name="Lee S.Y."/>
            <person name="Kim S.H."/>
            <person name="Lee D.G."/>
            <person name="Shin S."/>
            <person name="Yun S.H."/>
            <person name="Choi C.W."/>
            <person name="Chung Y.H."/>
            <person name="Choi J.S."/>
            <person name="Kahng H.Y."/>
            <person name="Kim S.I."/>
        </authorList>
    </citation>
    <scope>NUCLEOTIDE SEQUENCE [LARGE SCALE GENOMIC DNA]</scope>
    <source>
        <strain evidence="5 6">MS-3</strain>
    </source>
</reference>
<evidence type="ECO:0000259" key="4">
    <source>
        <dbReference type="SMART" id="SM00822"/>
    </source>
</evidence>
<dbReference type="eggNOG" id="COG1028">
    <property type="taxonomic scope" value="Bacteria"/>
</dbReference>
<accession>A0A0A1YFT9</accession>
<dbReference type="InterPro" id="IPR002347">
    <property type="entry name" value="SDR_fam"/>
</dbReference>